<evidence type="ECO:0000256" key="1">
    <source>
        <dbReference type="ARBA" id="ARBA00006432"/>
    </source>
</evidence>
<dbReference type="Pfam" id="PF00501">
    <property type="entry name" value="AMP-binding"/>
    <property type="match status" value="1"/>
</dbReference>
<dbReference type="GO" id="GO:0006633">
    <property type="term" value="P:fatty acid biosynthetic process"/>
    <property type="evidence" value="ECO:0007669"/>
    <property type="project" value="TreeGrafter"/>
</dbReference>
<dbReference type="GO" id="GO:0004321">
    <property type="term" value="F:fatty-acyl-CoA synthase activity"/>
    <property type="evidence" value="ECO:0007669"/>
    <property type="project" value="TreeGrafter"/>
</dbReference>
<protein>
    <submittedName>
        <fullName evidence="8">AMP-binding protein</fullName>
    </submittedName>
</protein>
<gene>
    <name evidence="8" type="ORF">OB960_21690</name>
</gene>
<dbReference type="InterPro" id="IPR000873">
    <property type="entry name" value="AMP-dep_synth/lig_dom"/>
</dbReference>
<dbReference type="Gene3D" id="3.40.50.12780">
    <property type="entry name" value="N-terminal domain of ligase-like"/>
    <property type="match status" value="1"/>
</dbReference>
<feature type="compositionally biased region" description="Basic and acidic residues" evidence="5">
    <location>
        <begin position="531"/>
        <end position="544"/>
    </location>
</feature>
<dbReference type="AlphaFoldDB" id="A0AAP2Z2G2"/>
<feature type="domain" description="AMP-binding enzyme C-terminal" evidence="7">
    <location>
        <begin position="474"/>
        <end position="561"/>
    </location>
</feature>
<dbReference type="InterPro" id="IPR051087">
    <property type="entry name" value="Mitochondrial_ACSM"/>
</dbReference>
<dbReference type="InterPro" id="IPR025110">
    <property type="entry name" value="AMP-bd_C"/>
</dbReference>
<name>A0AAP2Z2G2_9EURY</name>
<dbReference type="Gene3D" id="3.30.300.30">
    <property type="match status" value="1"/>
</dbReference>
<keyword evidence="2" id="KW-0436">Ligase</keyword>
<feature type="region of interest" description="Disordered" evidence="5">
    <location>
        <begin position="513"/>
        <end position="544"/>
    </location>
</feature>
<dbReference type="PANTHER" id="PTHR43605:SF10">
    <property type="entry name" value="ACYL-COA SYNTHETASE MEDIUM CHAIN FAMILY MEMBER 3"/>
    <property type="match status" value="1"/>
</dbReference>
<dbReference type="PROSITE" id="PS00455">
    <property type="entry name" value="AMP_BINDING"/>
    <property type="match status" value="1"/>
</dbReference>
<proteinExistence type="inferred from homology"/>
<comment type="caution">
    <text evidence="8">The sequence shown here is derived from an EMBL/GenBank/DDBJ whole genome shotgun (WGS) entry which is preliminary data.</text>
</comment>
<dbReference type="GO" id="GO:0015645">
    <property type="term" value="F:fatty acid ligase activity"/>
    <property type="evidence" value="ECO:0007669"/>
    <property type="project" value="TreeGrafter"/>
</dbReference>
<dbReference type="GO" id="GO:0005524">
    <property type="term" value="F:ATP binding"/>
    <property type="evidence" value="ECO:0007669"/>
    <property type="project" value="UniProtKB-KW"/>
</dbReference>
<feature type="compositionally biased region" description="Acidic residues" evidence="5">
    <location>
        <begin position="517"/>
        <end position="527"/>
    </location>
</feature>
<dbReference type="Proteomes" id="UP001321018">
    <property type="component" value="Unassembled WGS sequence"/>
</dbReference>
<comment type="similarity">
    <text evidence="1">Belongs to the ATP-dependent AMP-binding enzyme family.</text>
</comment>
<evidence type="ECO:0000256" key="2">
    <source>
        <dbReference type="ARBA" id="ARBA00022598"/>
    </source>
</evidence>
<dbReference type="InterPro" id="IPR020845">
    <property type="entry name" value="AMP-binding_CS"/>
</dbReference>
<evidence type="ECO:0000256" key="4">
    <source>
        <dbReference type="ARBA" id="ARBA00022840"/>
    </source>
</evidence>
<feature type="region of interest" description="Disordered" evidence="5">
    <location>
        <begin position="551"/>
        <end position="570"/>
    </location>
</feature>
<dbReference type="GO" id="GO:0006637">
    <property type="term" value="P:acyl-CoA metabolic process"/>
    <property type="evidence" value="ECO:0007669"/>
    <property type="project" value="TreeGrafter"/>
</dbReference>
<dbReference type="EMBL" id="JAOPKA010000020">
    <property type="protein sequence ID" value="MCU4743997.1"/>
    <property type="molecule type" value="Genomic_DNA"/>
</dbReference>
<dbReference type="RefSeq" id="WP_338005806.1">
    <property type="nucleotide sequence ID" value="NZ_JAOPKA010000020.1"/>
</dbReference>
<dbReference type="InterPro" id="IPR042099">
    <property type="entry name" value="ANL_N_sf"/>
</dbReference>
<organism evidence="8 9">
    <name type="scientific">Natronoglomus mannanivorans</name>
    <dbReference type="NCBI Taxonomy" id="2979990"/>
    <lineage>
        <taxon>Archaea</taxon>
        <taxon>Methanobacteriati</taxon>
        <taxon>Methanobacteriota</taxon>
        <taxon>Stenosarchaea group</taxon>
        <taxon>Halobacteria</taxon>
        <taxon>Halobacteriales</taxon>
        <taxon>Natrialbaceae</taxon>
        <taxon>Natronoglomus</taxon>
    </lineage>
</organism>
<evidence type="ECO:0000256" key="3">
    <source>
        <dbReference type="ARBA" id="ARBA00022741"/>
    </source>
</evidence>
<keyword evidence="3" id="KW-0547">Nucleotide-binding</keyword>
<dbReference type="InterPro" id="IPR045851">
    <property type="entry name" value="AMP-bd_C_sf"/>
</dbReference>
<dbReference type="GO" id="GO:0016405">
    <property type="term" value="F:CoA-ligase activity"/>
    <property type="evidence" value="ECO:0007669"/>
    <property type="project" value="UniProtKB-ARBA"/>
</dbReference>
<evidence type="ECO:0000313" key="8">
    <source>
        <dbReference type="EMBL" id="MCU4743997.1"/>
    </source>
</evidence>
<evidence type="ECO:0000256" key="5">
    <source>
        <dbReference type="SAM" id="MobiDB-lite"/>
    </source>
</evidence>
<evidence type="ECO:0000259" key="7">
    <source>
        <dbReference type="Pfam" id="PF13193"/>
    </source>
</evidence>
<reference evidence="8" key="1">
    <citation type="submission" date="2022-09" db="EMBL/GenBank/DDBJ databases">
        <title>Enrichment on poylsaccharides allowed isolation of novel metabolic and taxonomic groups of Haloarchaea.</title>
        <authorList>
            <person name="Sorokin D.Y."/>
            <person name="Elcheninov A.G."/>
            <person name="Khizhniak T.V."/>
            <person name="Kolganova T.V."/>
            <person name="Kublanov I.V."/>
        </authorList>
    </citation>
    <scope>NUCLEOTIDE SEQUENCE</scope>
    <source>
        <strain evidence="8">AArc-xg1-1</strain>
    </source>
</reference>
<dbReference type="Pfam" id="PF13193">
    <property type="entry name" value="AMP-binding_C"/>
    <property type="match status" value="1"/>
</dbReference>
<dbReference type="PANTHER" id="PTHR43605">
    <property type="entry name" value="ACYL-COENZYME A SYNTHETASE"/>
    <property type="match status" value="1"/>
</dbReference>
<feature type="domain" description="AMP-dependent synthetase/ligase" evidence="6">
    <location>
        <begin position="42"/>
        <end position="424"/>
    </location>
</feature>
<evidence type="ECO:0000259" key="6">
    <source>
        <dbReference type="Pfam" id="PF00501"/>
    </source>
</evidence>
<accession>A0AAP2Z2G2</accession>
<dbReference type="SUPFAM" id="SSF56801">
    <property type="entry name" value="Acetyl-CoA synthetase-like"/>
    <property type="match status" value="1"/>
</dbReference>
<keyword evidence="4" id="KW-0067">ATP-binding</keyword>
<sequence length="570" mass="61834">MPVSAGYSLPIPDGTTTYEEVLDGFEWDVPETFNLGTVVETNDDTPPETTALVHVDDAGGTHRFTYGELEAAASALAAHLSDAGLESGDRIALCFPQSPELLVAHLATYRIGCLAVPLSVILGEESLSYTLEHSDATALLADARVFDGFESTLTEYDFGYELAVELGGVDAETDEGARYTGSDRHLGGYAGYVPADGDHEVVPTAPADPAIIVYTSGTSGKPKGVVQTHQYVIGALPSYQCWFHCFESTHRERVWTPAEWSWAGALFDVVFPTLALGGTVVSRVRRSGFDPERALELIERQRVSRAFMPPTALWQIRQHAAPAAHELDALEVLMCGGEKLSAPLSRWAERELEVVVNESYGQTEANALIGNCRVLFEPREDSMGKPYPGHECRIVDEEYRPVEPGEVGQIALELPDPVLFDGYWNDEAATEECFADGLYLTGDLATRDEDGYVHFAGRADDLIITAGYRVSPAEVESALCTAPGVTEAAVGGVPDEERGQRIKAYVLLESGERADGVDEDGNTDESTADALRQHVREQLGAHKAPREVVVLEEPPQTRTGKLDRSALFSD</sequence>
<evidence type="ECO:0000313" key="9">
    <source>
        <dbReference type="Proteomes" id="UP001321018"/>
    </source>
</evidence>